<keyword evidence="3" id="KW-1185">Reference proteome</keyword>
<accession>A0AAD6BAY9</accession>
<feature type="region of interest" description="Disordered" evidence="1">
    <location>
        <begin position="81"/>
        <end position="100"/>
    </location>
</feature>
<proteinExistence type="predicted"/>
<evidence type="ECO:0000313" key="2">
    <source>
        <dbReference type="EMBL" id="KAJ4939443.1"/>
    </source>
</evidence>
<dbReference type="Proteomes" id="UP001219934">
    <property type="component" value="Unassembled WGS sequence"/>
</dbReference>
<name>A0AAD6BAY9_9TELE</name>
<dbReference type="AlphaFoldDB" id="A0AAD6BAY9"/>
<gene>
    <name evidence="2" type="ORF">JOQ06_028892</name>
</gene>
<comment type="caution">
    <text evidence="2">The sequence shown here is derived from an EMBL/GenBank/DDBJ whole genome shotgun (WGS) entry which is preliminary data.</text>
</comment>
<evidence type="ECO:0000256" key="1">
    <source>
        <dbReference type="SAM" id="MobiDB-lite"/>
    </source>
</evidence>
<organism evidence="2 3">
    <name type="scientific">Pogonophryne albipinna</name>
    <dbReference type="NCBI Taxonomy" id="1090488"/>
    <lineage>
        <taxon>Eukaryota</taxon>
        <taxon>Metazoa</taxon>
        <taxon>Chordata</taxon>
        <taxon>Craniata</taxon>
        <taxon>Vertebrata</taxon>
        <taxon>Euteleostomi</taxon>
        <taxon>Actinopterygii</taxon>
        <taxon>Neopterygii</taxon>
        <taxon>Teleostei</taxon>
        <taxon>Neoteleostei</taxon>
        <taxon>Acanthomorphata</taxon>
        <taxon>Eupercaria</taxon>
        <taxon>Perciformes</taxon>
        <taxon>Notothenioidei</taxon>
        <taxon>Pogonophryne</taxon>
    </lineage>
</organism>
<sequence>MDQSSRSFLQKDLKVLNEREEKELQRKLELLDKQHRFTLRILQKRREALMKEKRRVVMVKICEPKATGNIAMREIRAQTYATTQQVKKRKRSSRGLFQLL</sequence>
<reference evidence="2" key="1">
    <citation type="submission" date="2022-11" db="EMBL/GenBank/DDBJ databases">
        <title>Chromosome-level genome of Pogonophryne albipinna.</title>
        <authorList>
            <person name="Jo E."/>
        </authorList>
    </citation>
    <scope>NUCLEOTIDE SEQUENCE</scope>
    <source>
        <strain evidence="2">SGF0006</strain>
        <tissue evidence="2">Muscle</tissue>
    </source>
</reference>
<protein>
    <submittedName>
        <fullName evidence="2">Uncharacterized protein</fullName>
    </submittedName>
</protein>
<evidence type="ECO:0000313" key="3">
    <source>
        <dbReference type="Proteomes" id="UP001219934"/>
    </source>
</evidence>
<dbReference type="EMBL" id="JAPTMU010000008">
    <property type="protein sequence ID" value="KAJ4939443.1"/>
    <property type="molecule type" value="Genomic_DNA"/>
</dbReference>